<gene>
    <name evidence="4" type="ORF">H8B17_15395</name>
</gene>
<feature type="domain" description="Protein FecR C-terminal" evidence="3">
    <location>
        <begin position="311"/>
        <end position="379"/>
    </location>
</feature>
<dbReference type="InterPro" id="IPR032508">
    <property type="entry name" value="FecR_C"/>
</dbReference>
<dbReference type="PANTHER" id="PTHR30273">
    <property type="entry name" value="PERIPLASMIC SIGNAL SENSOR AND SIGMA FACTOR ACTIVATOR FECR-RELATED"/>
    <property type="match status" value="1"/>
</dbReference>
<evidence type="ECO:0000259" key="2">
    <source>
        <dbReference type="Pfam" id="PF04773"/>
    </source>
</evidence>
<feature type="domain" description="FecR protein" evidence="2">
    <location>
        <begin position="160"/>
        <end position="264"/>
    </location>
</feature>
<comment type="caution">
    <text evidence="4">The sequence shown here is derived from an EMBL/GenBank/DDBJ whole genome shotgun (WGS) entry which is preliminary data.</text>
</comment>
<dbReference type="PIRSF" id="PIRSF018266">
    <property type="entry name" value="FecR"/>
    <property type="match status" value="1"/>
</dbReference>
<evidence type="ECO:0000259" key="3">
    <source>
        <dbReference type="Pfam" id="PF16344"/>
    </source>
</evidence>
<reference evidence="4 5" key="1">
    <citation type="submission" date="2020-08" db="EMBL/GenBank/DDBJ databases">
        <title>Sphingobacterium sp. DN00404 isolated from aquaculture water.</title>
        <authorList>
            <person name="Zhang M."/>
        </authorList>
    </citation>
    <scope>NUCLEOTIDE SEQUENCE [LARGE SCALE GENOMIC DNA]</scope>
    <source>
        <strain evidence="4 5">KCTC 32294</strain>
    </source>
</reference>
<dbReference type="RefSeq" id="WP_190310109.1">
    <property type="nucleotide sequence ID" value="NZ_JACNYK010000004.1"/>
</dbReference>
<keyword evidence="1" id="KW-1133">Transmembrane helix</keyword>
<dbReference type="PANTHER" id="PTHR30273:SF2">
    <property type="entry name" value="PROTEIN FECR"/>
    <property type="match status" value="1"/>
</dbReference>
<sequence>MDRKTFLELLEKYRNGTASKEEQQLVDVYYRLFEKDSDILRQLNVADRERLKDRIKQGVDSQIVKNRPSRQIKPFWYYAAAAAVIVGLFIFLYKPVSVEQTRIAVHQDSIVPGKNTATLLLETGEEIALSGLHKGIVIGDSIKYEDGQIVSAEIAGQMLTLKTPRGGQYALTLPDSTRVWLNAESSLRYPAHFGTNERYVVLEGEAYFDVAKVVSLDQNGLSHKVPFRVQTGVQTVDVLGTQFNISAYAEDNKILTTLIEGNVKVSLGDTEGEKERMYHPLKPGQQTILQGHNLTINKVDVSLFTAWKEGKFVFEQEPLENILKMLARWYDVEIVYQGDKPAITFTGSMSRYAHISEILDKISYTQAVQFEMEGRRVKVM</sequence>
<dbReference type="Pfam" id="PF16344">
    <property type="entry name" value="FecR_C"/>
    <property type="match status" value="1"/>
</dbReference>
<protein>
    <submittedName>
        <fullName evidence="4">FecR family protein</fullName>
    </submittedName>
</protein>
<dbReference type="Gene3D" id="2.60.120.1440">
    <property type="match status" value="1"/>
</dbReference>
<evidence type="ECO:0000256" key="1">
    <source>
        <dbReference type="SAM" id="Phobius"/>
    </source>
</evidence>
<keyword evidence="1" id="KW-0812">Transmembrane</keyword>
<dbReference type="InterPro" id="IPR006860">
    <property type="entry name" value="FecR"/>
</dbReference>
<accession>A0ABR7Y6P2</accession>
<keyword evidence="5" id="KW-1185">Reference proteome</keyword>
<dbReference type="EMBL" id="JACNYK010000004">
    <property type="protein sequence ID" value="MBD1426966.1"/>
    <property type="molecule type" value="Genomic_DNA"/>
</dbReference>
<evidence type="ECO:0000313" key="5">
    <source>
        <dbReference type="Proteomes" id="UP000606494"/>
    </source>
</evidence>
<name>A0ABR7Y6P2_9SPHI</name>
<organism evidence="4 5">
    <name type="scientific">Sphingobacterium arenae</name>
    <dbReference type="NCBI Taxonomy" id="1280598"/>
    <lineage>
        <taxon>Bacteria</taxon>
        <taxon>Pseudomonadati</taxon>
        <taxon>Bacteroidota</taxon>
        <taxon>Sphingobacteriia</taxon>
        <taxon>Sphingobacteriales</taxon>
        <taxon>Sphingobacteriaceae</taxon>
        <taxon>Sphingobacterium</taxon>
    </lineage>
</organism>
<dbReference type="Gene3D" id="3.55.50.30">
    <property type="match status" value="1"/>
</dbReference>
<feature type="transmembrane region" description="Helical" evidence="1">
    <location>
        <begin position="75"/>
        <end position="93"/>
    </location>
</feature>
<evidence type="ECO:0000313" key="4">
    <source>
        <dbReference type="EMBL" id="MBD1426966.1"/>
    </source>
</evidence>
<proteinExistence type="predicted"/>
<dbReference type="Proteomes" id="UP000606494">
    <property type="component" value="Unassembled WGS sequence"/>
</dbReference>
<keyword evidence="1" id="KW-0472">Membrane</keyword>
<dbReference type="Pfam" id="PF04773">
    <property type="entry name" value="FecR"/>
    <property type="match status" value="1"/>
</dbReference>
<dbReference type="InterPro" id="IPR012373">
    <property type="entry name" value="Ferrdict_sens_TM"/>
</dbReference>